<feature type="domain" description="PX" evidence="12">
    <location>
        <begin position="251"/>
        <end position="367"/>
    </location>
</feature>
<evidence type="ECO:0000256" key="5">
    <source>
        <dbReference type="ARBA" id="ARBA00022448"/>
    </source>
</evidence>
<dbReference type="InterPro" id="IPR015404">
    <property type="entry name" value="Vps5_C"/>
</dbReference>
<evidence type="ECO:0000256" key="3">
    <source>
        <dbReference type="ARBA" id="ARBA00004555"/>
    </source>
</evidence>
<protein>
    <submittedName>
        <fullName evidence="13">Vacuolar protein sorting-associated protein 5</fullName>
    </submittedName>
</protein>
<keyword evidence="5" id="KW-0813">Transport</keyword>
<reference evidence="13" key="1">
    <citation type="submission" date="2021-03" db="EMBL/GenBank/DDBJ databases">
        <authorList>
            <person name="Tagirdzhanova G."/>
        </authorList>
    </citation>
    <scope>NUCLEOTIDE SEQUENCE</scope>
</reference>
<dbReference type="Gene3D" id="1.20.1270.60">
    <property type="entry name" value="Arfaptin homology (AH) domain/BAR domain"/>
    <property type="match status" value="1"/>
</dbReference>
<dbReference type="GO" id="GO:0015031">
    <property type="term" value="P:protein transport"/>
    <property type="evidence" value="ECO:0007669"/>
    <property type="project" value="UniProtKB-KW"/>
</dbReference>
<organism evidence="13 14">
    <name type="scientific">Heterodermia speciosa</name>
    <dbReference type="NCBI Taxonomy" id="116794"/>
    <lineage>
        <taxon>Eukaryota</taxon>
        <taxon>Fungi</taxon>
        <taxon>Dikarya</taxon>
        <taxon>Ascomycota</taxon>
        <taxon>Pezizomycotina</taxon>
        <taxon>Lecanoromycetes</taxon>
        <taxon>OSLEUM clade</taxon>
        <taxon>Lecanoromycetidae</taxon>
        <taxon>Caliciales</taxon>
        <taxon>Physciaceae</taxon>
        <taxon>Heterodermia</taxon>
    </lineage>
</organism>
<feature type="compositionally biased region" description="Polar residues" evidence="11">
    <location>
        <begin position="191"/>
        <end position="205"/>
    </location>
</feature>
<feature type="compositionally biased region" description="Low complexity" evidence="11">
    <location>
        <begin position="26"/>
        <end position="40"/>
    </location>
</feature>
<feature type="compositionally biased region" description="Basic and acidic residues" evidence="11">
    <location>
        <begin position="640"/>
        <end position="652"/>
    </location>
</feature>
<sequence length="675" mass="73869">MEKQSRKFSGVESLAWAGQSRELEVASTSASDSTSTSGLDGDSHVPNHQRASTLRAPSPQWSIATVRSLDISSHIPGTAVGMDAEDSPWGDVPSRSSSSANLNKAAETEDSENKPNPPSSLNSPAPNTPRSPAGRGPRTPRRVGAQATRLEAVDDSLGPLGPLGGNATAPEPEQPPIPPSKEQSLPLRNARPQSSLSPMSRSMTDSADVGETDGSTSSVGRYAQGQPSPGGPDGPRRQTQPSVSIEQAARPSFDITVGDPHKVGDLTSSHIVYQVRTKTSSKAYRQPEFAVSRRYRDFLWLYNTLHNNNPGVVVPPPPEKQAVGRFDSNFVESRRSALEKMLNKTAAHPILQHDGDLKIFLESDAFNMDVKHREHKEPGLGESKGMLSAIGLGSGGGGKFIEHDDWFHDRKIYLDALETQLKALLKAIDTVVQQRKALAEAAGDFSASLHALSTVELSVSLSIPLEGLSDLQLRIRELYERQAQQDVLTLGITVDEYIRLIGSIKMAFNQRQKSFHAWHSAEAELSKRRATQDKVLKSGKTQQDRLNQLQADVGEGERRSHQARLLFEDMGRLMRGELERFEREKVEDFKSGVETFLEGAIEAQKELIELWETFLMQFDADEDGEPFFKPPAVSPAPLRQQDEQHSTTKHPPEQGIDEGGTTQEAAATATIEQEE</sequence>
<dbReference type="AlphaFoldDB" id="A0A8H3EBA6"/>
<evidence type="ECO:0000256" key="2">
    <source>
        <dbReference type="ARBA" id="ARBA00004496"/>
    </source>
</evidence>
<dbReference type="EMBL" id="CAJPDS010000001">
    <property type="protein sequence ID" value="CAF9903334.1"/>
    <property type="molecule type" value="Genomic_DNA"/>
</dbReference>
<dbReference type="GO" id="GO:0005768">
    <property type="term" value="C:endosome"/>
    <property type="evidence" value="ECO:0007669"/>
    <property type="project" value="TreeGrafter"/>
</dbReference>
<dbReference type="OrthoDB" id="271164at2759"/>
<evidence type="ECO:0000256" key="10">
    <source>
        <dbReference type="ARBA" id="ARBA00023136"/>
    </source>
</evidence>
<dbReference type="GO" id="GO:0005794">
    <property type="term" value="C:Golgi apparatus"/>
    <property type="evidence" value="ECO:0007669"/>
    <property type="project" value="UniProtKB-SubCell"/>
</dbReference>
<dbReference type="InterPro" id="IPR035803">
    <property type="entry name" value="BAR_Vps5"/>
</dbReference>
<dbReference type="GO" id="GO:0035091">
    <property type="term" value="F:phosphatidylinositol binding"/>
    <property type="evidence" value="ECO:0007669"/>
    <property type="project" value="InterPro"/>
</dbReference>
<feature type="region of interest" description="Disordered" evidence="11">
    <location>
        <begin position="76"/>
        <end position="261"/>
    </location>
</feature>
<dbReference type="InterPro" id="IPR036871">
    <property type="entry name" value="PX_dom_sf"/>
</dbReference>
<dbReference type="InterPro" id="IPR001683">
    <property type="entry name" value="PX_dom"/>
</dbReference>
<dbReference type="FunFam" id="3.30.1520.10:FF:000013">
    <property type="entry name" value="Putative Sorting nexin 3"/>
    <property type="match status" value="1"/>
</dbReference>
<dbReference type="Proteomes" id="UP000664521">
    <property type="component" value="Unassembled WGS sequence"/>
</dbReference>
<dbReference type="Gene3D" id="3.30.1520.10">
    <property type="entry name" value="Phox-like domain"/>
    <property type="match status" value="1"/>
</dbReference>
<dbReference type="Pfam" id="PF09325">
    <property type="entry name" value="Vps5"/>
    <property type="match status" value="1"/>
</dbReference>
<keyword evidence="9" id="KW-0333">Golgi apparatus</keyword>
<dbReference type="FunFam" id="1.20.1270.60:FF:000022">
    <property type="entry name" value="Sorting nexin 3 protein"/>
    <property type="match status" value="1"/>
</dbReference>
<dbReference type="InterPro" id="IPR027267">
    <property type="entry name" value="AH/BAR_dom_sf"/>
</dbReference>
<evidence type="ECO:0000256" key="1">
    <source>
        <dbReference type="ARBA" id="ARBA00004287"/>
    </source>
</evidence>
<feature type="region of interest" description="Disordered" evidence="11">
    <location>
        <begin position="622"/>
        <end position="675"/>
    </location>
</feature>
<keyword evidence="7" id="KW-0597">Phosphoprotein</keyword>
<accession>A0A8H3EBA6</accession>
<proteinExistence type="inferred from homology"/>
<evidence type="ECO:0000259" key="12">
    <source>
        <dbReference type="PROSITE" id="PS50195"/>
    </source>
</evidence>
<keyword evidence="8" id="KW-0653">Protein transport</keyword>
<name>A0A8H3EBA6_9LECA</name>
<evidence type="ECO:0000256" key="7">
    <source>
        <dbReference type="ARBA" id="ARBA00022553"/>
    </source>
</evidence>
<gene>
    <name evidence="13" type="primary">VPS5</name>
    <name evidence="13" type="ORF">HETSPECPRED_000219</name>
</gene>
<dbReference type="GO" id="GO:0042147">
    <property type="term" value="P:retrograde transport, endosome to Golgi"/>
    <property type="evidence" value="ECO:0007669"/>
    <property type="project" value="TreeGrafter"/>
</dbReference>
<comment type="subcellular location">
    <subcellularLocation>
        <location evidence="2">Cytoplasm</location>
    </subcellularLocation>
    <subcellularLocation>
        <location evidence="3">Golgi apparatus</location>
    </subcellularLocation>
    <subcellularLocation>
        <location evidence="1">Membrane</location>
        <topology evidence="1">Peripheral membrane protein</topology>
        <orientation evidence="1">Cytoplasmic side</orientation>
    </subcellularLocation>
</comment>
<dbReference type="GO" id="GO:0005829">
    <property type="term" value="C:cytosol"/>
    <property type="evidence" value="ECO:0007669"/>
    <property type="project" value="GOC"/>
</dbReference>
<dbReference type="SUPFAM" id="SSF64268">
    <property type="entry name" value="PX domain"/>
    <property type="match status" value="1"/>
</dbReference>
<dbReference type="Pfam" id="PF00787">
    <property type="entry name" value="PX"/>
    <property type="match status" value="1"/>
</dbReference>
<comment type="similarity">
    <text evidence="4">Belongs to the sorting nexin family.</text>
</comment>
<evidence type="ECO:0000256" key="4">
    <source>
        <dbReference type="ARBA" id="ARBA00010883"/>
    </source>
</evidence>
<dbReference type="SUPFAM" id="SSF103657">
    <property type="entry name" value="BAR/IMD domain-like"/>
    <property type="match status" value="1"/>
</dbReference>
<dbReference type="GO" id="GO:0045053">
    <property type="term" value="P:protein retention in Golgi apparatus"/>
    <property type="evidence" value="ECO:0007669"/>
    <property type="project" value="TreeGrafter"/>
</dbReference>
<feature type="region of interest" description="Disordered" evidence="11">
    <location>
        <begin position="1"/>
        <end position="61"/>
    </location>
</feature>
<keyword evidence="6" id="KW-0963">Cytoplasm</keyword>
<comment type="caution">
    <text evidence="13">The sequence shown here is derived from an EMBL/GenBank/DDBJ whole genome shotgun (WGS) entry which is preliminary data.</text>
</comment>
<evidence type="ECO:0000256" key="9">
    <source>
        <dbReference type="ARBA" id="ARBA00023034"/>
    </source>
</evidence>
<keyword evidence="10" id="KW-0472">Membrane</keyword>
<dbReference type="PROSITE" id="PS50195">
    <property type="entry name" value="PX"/>
    <property type="match status" value="1"/>
</dbReference>
<keyword evidence="14" id="KW-1185">Reference proteome</keyword>
<dbReference type="CDD" id="cd07627">
    <property type="entry name" value="BAR_Vps5p"/>
    <property type="match status" value="1"/>
</dbReference>
<evidence type="ECO:0000313" key="14">
    <source>
        <dbReference type="Proteomes" id="UP000664521"/>
    </source>
</evidence>
<evidence type="ECO:0000256" key="8">
    <source>
        <dbReference type="ARBA" id="ARBA00022927"/>
    </source>
</evidence>
<evidence type="ECO:0000256" key="11">
    <source>
        <dbReference type="SAM" id="MobiDB-lite"/>
    </source>
</evidence>
<dbReference type="PANTHER" id="PTHR10555:SF170">
    <property type="entry name" value="FI18122P1"/>
    <property type="match status" value="1"/>
</dbReference>
<dbReference type="GO" id="GO:0030904">
    <property type="term" value="C:retromer complex"/>
    <property type="evidence" value="ECO:0007669"/>
    <property type="project" value="UniProtKB-ARBA"/>
</dbReference>
<dbReference type="PANTHER" id="PTHR10555">
    <property type="entry name" value="SORTING NEXIN"/>
    <property type="match status" value="1"/>
</dbReference>
<evidence type="ECO:0000256" key="6">
    <source>
        <dbReference type="ARBA" id="ARBA00022490"/>
    </source>
</evidence>
<evidence type="ECO:0000313" key="13">
    <source>
        <dbReference type="EMBL" id="CAF9903334.1"/>
    </source>
</evidence>
<feature type="compositionally biased region" description="Low complexity" evidence="11">
    <location>
        <begin position="661"/>
        <end position="675"/>
    </location>
</feature>
<dbReference type="SMART" id="SM00312">
    <property type="entry name" value="PX"/>
    <property type="match status" value="1"/>
</dbReference>